<dbReference type="EMBL" id="UZAH01025943">
    <property type="protein sequence ID" value="VDO73095.1"/>
    <property type="molecule type" value="Genomic_DNA"/>
</dbReference>
<feature type="region of interest" description="Disordered" evidence="1">
    <location>
        <begin position="134"/>
        <end position="167"/>
    </location>
</feature>
<accession>A0A3P8BJJ3</accession>
<evidence type="ECO:0000256" key="1">
    <source>
        <dbReference type="SAM" id="MobiDB-lite"/>
    </source>
</evidence>
<evidence type="ECO:0000313" key="4">
    <source>
        <dbReference type="WBParaSite" id="HPBE_0000764101-mRNA-1"/>
    </source>
</evidence>
<protein>
    <submittedName>
        <fullName evidence="2 4">Uncharacterized protein</fullName>
    </submittedName>
</protein>
<name>A0A183FKH2_HELPZ</name>
<accession>A0A183FKH2</accession>
<keyword evidence="3" id="KW-1185">Reference proteome</keyword>
<gene>
    <name evidence="2" type="ORF">HPBE_LOCUS7642</name>
</gene>
<dbReference type="Gene3D" id="3.90.70.10">
    <property type="entry name" value="Cysteine proteinases"/>
    <property type="match status" value="1"/>
</dbReference>
<reference evidence="2 3" key="1">
    <citation type="submission" date="2018-11" db="EMBL/GenBank/DDBJ databases">
        <authorList>
            <consortium name="Pathogen Informatics"/>
        </authorList>
    </citation>
    <scope>NUCLEOTIDE SEQUENCE [LARGE SCALE GENOMIC DNA]</scope>
</reference>
<dbReference type="InterPro" id="IPR038765">
    <property type="entry name" value="Papain-like_cys_pep_sf"/>
</dbReference>
<evidence type="ECO:0000313" key="3">
    <source>
        <dbReference type="Proteomes" id="UP000050761"/>
    </source>
</evidence>
<reference evidence="4" key="2">
    <citation type="submission" date="2019-09" db="UniProtKB">
        <authorList>
            <consortium name="WormBaseParasite"/>
        </authorList>
    </citation>
    <scope>IDENTIFICATION</scope>
</reference>
<sequence length="167" mass="18760">MVITNGPVQATFDEDSFMYAVGGDRTGRWQLPPDRAITRSGISDKSSQLQGIDHTTPSRGAHMRSASLHWTREWLVASCRGRGWGEGGLFRIVRGENQSEIEGFAIGTSSSLVFRRGVVCTFRSLKRRRDANRFQIDFQPPEDSSITRRLQHHQKTPASPEDSSITR</sequence>
<evidence type="ECO:0000313" key="2">
    <source>
        <dbReference type="EMBL" id="VDO73095.1"/>
    </source>
</evidence>
<dbReference type="Proteomes" id="UP000050761">
    <property type="component" value="Unassembled WGS sequence"/>
</dbReference>
<dbReference type="AlphaFoldDB" id="A0A183FKH2"/>
<proteinExistence type="predicted"/>
<dbReference type="WBParaSite" id="HPBE_0000764101-mRNA-1">
    <property type="protein sequence ID" value="HPBE_0000764101-mRNA-1"/>
    <property type="gene ID" value="HPBE_0000764101"/>
</dbReference>
<organism evidence="3 4">
    <name type="scientific">Heligmosomoides polygyrus</name>
    <name type="common">Parasitic roundworm</name>
    <dbReference type="NCBI Taxonomy" id="6339"/>
    <lineage>
        <taxon>Eukaryota</taxon>
        <taxon>Metazoa</taxon>
        <taxon>Ecdysozoa</taxon>
        <taxon>Nematoda</taxon>
        <taxon>Chromadorea</taxon>
        <taxon>Rhabditida</taxon>
        <taxon>Rhabditina</taxon>
        <taxon>Rhabditomorpha</taxon>
        <taxon>Strongyloidea</taxon>
        <taxon>Heligmosomidae</taxon>
        <taxon>Heligmosomoides</taxon>
    </lineage>
</organism>
<dbReference type="SUPFAM" id="SSF54001">
    <property type="entry name" value="Cysteine proteinases"/>
    <property type="match status" value="1"/>
</dbReference>